<dbReference type="SUPFAM" id="SSF52058">
    <property type="entry name" value="L domain-like"/>
    <property type="match status" value="1"/>
</dbReference>
<reference evidence="5" key="1">
    <citation type="submission" date="2022-04" db="EMBL/GenBank/DDBJ databases">
        <title>Carnegiea gigantea Genome sequencing and assembly v2.</title>
        <authorList>
            <person name="Copetti D."/>
            <person name="Sanderson M.J."/>
            <person name="Burquez A."/>
            <person name="Wojciechowski M.F."/>
        </authorList>
    </citation>
    <scope>NUCLEOTIDE SEQUENCE</scope>
    <source>
        <strain evidence="5">SGP5-SGP5p</strain>
        <tissue evidence="5">Aerial part</tissue>
    </source>
</reference>
<dbReference type="InterPro" id="IPR056789">
    <property type="entry name" value="LRR_R13L1-DRL21"/>
</dbReference>
<dbReference type="InterPro" id="IPR042197">
    <property type="entry name" value="Apaf_helical"/>
</dbReference>
<proteinExistence type="predicted"/>
<sequence length="498" mass="56114">MCVEAPLSISQGGFGLPDSFSPPLGTSIRLSKRCAWSLVKPGINGVATWVSQLPAAVLGQVTVAAAYSRLPVHPPRPAPLQRPPRPPLLPRPLHPLPRLLQCEGVAKSILESITCQSYSGSLDLNFLQTELSGGLRDKKFLFNEKYEDWATLQVPFHASVAGSKIIITTRNDEVASAVCTKTPLPLKPLPDDDAWSLFLRHALELRNMKYNPYLECVGRKIVQKCKGLPLAIKTVGGLLRWSRNNKDWEDILQNNMWDLPYDKKTNERARHFSYFAGFHDLITTFQAIQETRFVRTFLQLHATQRFGYLTSEVSTVLKPTLSCLQLRYLDVFRTSINQLPEWVSALCNLQSLILSDHRCLEMLPADMRRLVSPRHLDIRGARLLSQMPKDMSKLKSLQTLTDFIVGKNTGSGIQALRELQQIRGKFTIRQLHNVTVPSDAYAADLSSRKFIDELELEFGSKEDDDSQKAREVVKNLRPPVNVKRLSIRNYAGTTGKTY</sequence>
<dbReference type="InterPro" id="IPR027417">
    <property type="entry name" value="P-loop_NTPase"/>
</dbReference>
<dbReference type="Proteomes" id="UP001153076">
    <property type="component" value="Unassembled WGS sequence"/>
</dbReference>
<dbReference type="InterPro" id="IPR032675">
    <property type="entry name" value="LRR_dom_sf"/>
</dbReference>
<dbReference type="GO" id="GO:0006952">
    <property type="term" value="P:defense response"/>
    <property type="evidence" value="ECO:0007669"/>
    <property type="project" value="UniProtKB-KW"/>
</dbReference>
<keyword evidence="6" id="KW-1185">Reference proteome</keyword>
<keyword evidence="1" id="KW-0433">Leucine-rich repeat</keyword>
<dbReference type="Gene3D" id="3.80.10.10">
    <property type="entry name" value="Ribonuclease Inhibitor"/>
    <property type="match status" value="1"/>
</dbReference>
<dbReference type="Pfam" id="PF00931">
    <property type="entry name" value="NB-ARC"/>
    <property type="match status" value="1"/>
</dbReference>
<organism evidence="5 6">
    <name type="scientific">Carnegiea gigantea</name>
    <dbReference type="NCBI Taxonomy" id="171969"/>
    <lineage>
        <taxon>Eukaryota</taxon>
        <taxon>Viridiplantae</taxon>
        <taxon>Streptophyta</taxon>
        <taxon>Embryophyta</taxon>
        <taxon>Tracheophyta</taxon>
        <taxon>Spermatophyta</taxon>
        <taxon>Magnoliopsida</taxon>
        <taxon>eudicotyledons</taxon>
        <taxon>Gunneridae</taxon>
        <taxon>Pentapetalae</taxon>
        <taxon>Caryophyllales</taxon>
        <taxon>Cactineae</taxon>
        <taxon>Cactaceae</taxon>
        <taxon>Cactoideae</taxon>
        <taxon>Echinocereeae</taxon>
        <taxon>Carnegiea</taxon>
    </lineage>
</organism>
<dbReference type="PANTHER" id="PTHR36766">
    <property type="entry name" value="PLANT BROAD-SPECTRUM MILDEW RESISTANCE PROTEIN RPW8"/>
    <property type="match status" value="1"/>
</dbReference>
<protein>
    <recommendedName>
        <fullName evidence="7">NB-ARC domain-containing protein</fullName>
    </recommendedName>
</protein>
<feature type="domain" description="NB-ARC" evidence="3">
    <location>
        <begin position="105"/>
        <end position="202"/>
    </location>
</feature>
<dbReference type="PANTHER" id="PTHR36766:SF40">
    <property type="entry name" value="DISEASE RESISTANCE PROTEIN RGA3"/>
    <property type="match status" value="1"/>
</dbReference>
<evidence type="ECO:0000256" key="1">
    <source>
        <dbReference type="ARBA" id="ARBA00022614"/>
    </source>
</evidence>
<gene>
    <name evidence="5" type="ORF">Cgig2_011925</name>
</gene>
<keyword evidence="2" id="KW-0611">Plant defense</keyword>
<accession>A0A9Q1GX72</accession>
<dbReference type="AlphaFoldDB" id="A0A9Q1GX72"/>
<dbReference type="GO" id="GO:0043531">
    <property type="term" value="F:ADP binding"/>
    <property type="evidence" value="ECO:0007669"/>
    <property type="project" value="InterPro"/>
</dbReference>
<evidence type="ECO:0000259" key="4">
    <source>
        <dbReference type="Pfam" id="PF25019"/>
    </source>
</evidence>
<comment type="caution">
    <text evidence="5">The sequence shown here is derived from an EMBL/GenBank/DDBJ whole genome shotgun (WGS) entry which is preliminary data.</text>
</comment>
<feature type="domain" description="R13L1/DRL21-like LRR repeat region" evidence="4">
    <location>
        <begin position="413"/>
        <end position="493"/>
    </location>
</feature>
<evidence type="ECO:0000256" key="2">
    <source>
        <dbReference type="ARBA" id="ARBA00022821"/>
    </source>
</evidence>
<dbReference type="InterPro" id="IPR002182">
    <property type="entry name" value="NB-ARC"/>
</dbReference>
<dbReference type="SUPFAM" id="SSF52540">
    <property type="entry name" value="P-loop containing nucleoside triphosphate hydrolases"/>
    <property type="match status" value="1"/>
</dbReference>
<evidence type="ECO:0000259" key="3">
    <source>
        <dbReference type="Pfam" id="PF00931"/>
    </source>
</evidence>
<name>A0A9Q1GX72_9CARY</name>
<dbReference type="Gene3D" id="1.10.8.430">
    <property type="entry name" value="Helical domain of apoptotic protease-activating factors"/>
    <property type="match status" value="1"/>
</dbReference>
<evidence type="ECO:0008006" key="7">
    <source>
        <dbReference type="Google" id="ProtNLM"/>
    </source>
</evidence>
<dbReference type="EMBL" id="JAKOGI010001036">
    <property type="protein sequence ID" value="KAJ8428245.1"/>
    <property type="molecule type" value="Genomic_DNA"/>
</dbReference>
<evidence type="ECO:0000313" key="5">
    <source>
        <dbReference type="EMBL" id="KAJ8428245.1"/>
    </source>
</evidence>
<dbReference type="Pfam" id="PF25019">
    <property type="entry name" value="LRR_R13L1-DRL21"/>
    <property type="match status" value="1"/>
</dbReference>
<dbReference type="OrthoDB" id="37484at2759"/>
<evidence type="ECO:0000313" key="6">
    <source>
        <dbReference type="Proteomes" id="UP001153076"/>
    </source>
</evidence>